<comment type="caution">
    <text evidence="2">The sequence shown here is derived from an EMBL/GenBank/DDBJ whole genome shotgun (WGS) entry which is preliminary data.</text>
</comment>
<dbReference type="AlphaFoldDB" id="W9XB82"/>
<dbReference type="EMBL" id="AMGY01000010">
    <property type="protein sequence ID" value="EXJ77747.1"/>
    <property type="molecule type" value="Genomic_DNA"/>
</dbReference>
<dbReference type="HOGENOM" id="CLU_1387166_0_0_1"/>
<protein>
    <submittedName>
        <fullName evidence="2">Uncharacterized protein</fullName>
    </submittedName>
</protein>
<proteinExistence type="predicted"/>
<accession>W9XB82</accession>
<organism evidence="2 3">
    <name type="scientific">Capronia epimyces CBS 606.96</name>
    <dbReference type="NCBI Taxonomy" id="1182542"/>
    <lineage>
        <taxon>Eukaryota</taxon>
        <taxon>Fungi</taxon>
        <taxon>Dikarya</taxon>
        <taxon>Ascomycota</taxon>
        <taxon>Pezizomycotina</taxon>
        <taxon>Eurotiomycetes</taxon>
        <taxon>Chaetothyriomycetidae</taxon>
        <taxon>Chaetothyriales</taxon>
        <taxon>Herpotrichiellaceae</taxon>
        <taxon>Capronia</taxon>
    </lineage>
</organism>
<keyword evidence="3" id="KW-1185">Reference proteome</keyword>
<dbReference type="GeneID" id="19174057"/>
<sequence length="196" mass="22738">MGNSSSSYSDPGDYRYTYYVSPSGSDERVYATRSVSRPRRRTTRRTRPRPGRRRHRRGRRRSPNSAVATVIEQILGDGPSPQLRRFLAATENHPRGPRSDGSLAEVRYREYVSLPRSRARAGQSRRSYRIRMDGNTYRVYDEVPALREMNMRRASPRRGLRLGDTYFDCPDSNGYRPMRMYDPTQEVDPARPCQGI</sequence>
<feature type="compositionally biased region" description="Basic residues" evidence="1">
    <location>
        <begin position="36"/>
        <end position="62"/>
    </location>
</feature>
<name>W9XB82_9EURO</name>
<reference evidence="2 3" key="1">
    <citation type="submission" date="2013-03" db="EMBL/GenBank/DDBJ databases">
        <title>The Genome Sequence of Capronia epimyces CBS 606.96.</title>
        <authorList>
            <consortium name="The Broad Institute Genomics Platform"/>
            <person name="Cuomo C."/>
            <person name="de Hoog S."/>
            <person name="Gorbushina A."/>
            <person name="Walker B."/>
            <person name="Young S.K."/>
            <person name="Zeng Q."/>
            <person name="Gargeya S."/>
            <person name="Fitzgerald M."/>
            <person name="Haas B."/>
            <person name="Abouelleil A."/>
            <person name="Allen A.W."/>
            <person name="Alvarado L."/>
            <person name="Arachchi H.M."/>
            <person name="Berlin A.M."/>
            <person name="Chapman S.B."/>
            <person name="Gainer-Dewar J."/>
            <person name="Goldberg J."/>
            <person name="Griggs A."/>
            <person name="Gujja S."/>
            <person name="Hansen M."/>
            <person name="Howarth C."/>
            <person name="Imamovic A."/>
            <person name="Ireland A."/>
            <person name="Larimer J."/>
            <person name="McCowan C."/>
            <person name="Murphy C."/>
            <person name="Pearson M."/>
            <person name="Poon T.W."/>
            <person name="Priest M."/>
            <person name="Roberts A."/>
            <person name="Saif S."/>
            <person name="Shea T."/>
            <person name="Sisk P."/>
            <person name="Sykes S."/>
            <person name="Wortman J."/>
            <person name="Nusbaum C."/>
            <person name="Birren B."/>
        </authorList>
    </citation>
    <scope>NUCLEOTIDE SEQUENCE [LARGE SCALE GENOMIC DNA]</scope>
    <source>
        <strain evidence="2 3">CBS 606.96</strain>
    </source>
</reference>
<evidence type="ECO:0000313" key="2">
    <source>
        <dbReference type="EMBL" id="EXJ77747.1"/>
    </source>
</evidence>
<feature type="non-terminal residue" evidence="2">
    <location>
        <position position="196"/>
    </location>
</feature>
<dbReference type="OrthoDB" id="10490242at2759"/>
<evidence type="ECO:0000256" key="1">
    <source>
        <dbReference type="SAM" id="MobiDB-lite"/>
    </source>
</evidence>
<dbReference type="RefSeq" id="XP_007738257.1">
    <property type="nucleotide sequence ID" value="XM_007740067.1"/>
</dbReference>
<gene>
    <name evidence="2" type="ORF">A1O3_09976</name>
</gene>
<dbReference type="Proteomes" id="UP000019478">
    <property type="component" value="Unassembled WGS sequence"/>
</dbReference>
<evidence type="ECO:0000313" key="3">
    <source>
        <dbReference type="Proteomes" id="UP000019478"/>
    </source>
</evidence>
<feature type="region of interest" description="Disordered" evidence="1">
    <location>
        <begin position="1"/>
        <end position="66"/>
    </location>
</feature>